<reference evidence="1" key="1">
    <citation type="submission" date="2020-06" db="EMBL/GenBank/DDBJ databases">
        <title>Draft genome of Bugula neritina, a colonial animal packing powerful symbionts and potential medicines.</title>
        <authorList>
            <person name="Rayko M."/>
        </authorList>
    </citation>
    <scope>NUCLEOTIDE SEQUENCE [LARGE SCALE GENOMIC DNA]</scope>
    <source>
        <strain evidence="1">Kwan_BN1</strain>
    </source>
</reference>
<gene>
    <name evidence="1" type="ORF">EB796_018330</name>
</gene>
<dbReference type="AlphaFoldDB" id="A0A7J7JDA5"/>
<sequence>MLLITPETNNIITIQQHTEVSNGAWGIPNHHHNNNNIDMEVIERARLLFQPFSLVDGITGLSSFVKASFRGSSCLVCTI</sequence>
<organism evidence="1 2">
    <name type="scientific">Bugula neritina</name>
    <name type="common">Brown bryozoan</name>
    <name type="synonym">Sertularia neritina</name>
    <dbReference type="NCBI Taxonomy" id="10212"/>
    <lineage>
        <taxon>Eukaryota</taxon>
        <taxon>Metazoa</taxon>
        <taxon>Spiralia</taxon>
        <taxon>Lophotrochozoa</taxon>
        <taxon>Bryozoa</taxon>
        <taxon>Gymnolaemata</taxon>
        <taxon>Cheilostomatida</taxon>
        <taxon>Flustrina</taxon>
        <taxon>Buguloidea</taxon>
        <taxon>Bugulidae</taxon>
        <taxon>Bugula</taxon>
    </lineage>
</organism>
<proteinExistence type="predicted"/>
<protein>
    <submittedName>
        <fullName evidence="1">Uncharacterized protein</fullName>
    </submittedName>
</protein>
<comment type="caution">
    <text evidence="1">The sequence shown here is derived from an EMBL/GenBank/DDBJ whole genome shotgun (WGS) entry which is preliminary data.</text>
</comment>
<name>A0A7J7JDA5_BUGNE</name>
<dbReference type="Proteomes" id="UP000593567">
    <property type="component" value="Unassembled WGS sequence"/>
</dbReference>
<accession>A0A7J7JDA5</accession>
<keyword evidence="2" id="KW-1185">Reference proteome</keyword>
<evidence type="ECO:0000313" key="2">
    <source>
        <dbReference type="Proteomes" id="UP000593567"/>
    </source>
</evidence>
<dbReference type="EMBL" id="VXIV02002726">
    <property type="protein sequence ID" value="KAF6023358.1"/>
    <property type="molecule type" value="Genomic_DNA"/>
</dbReference>
<evidence type="ECO:0000313" key="1">
    <source>
        <dbReference type="EMBL" id="KAF6023358.1"/>
    </source>
</evidence>